<feature type="transmembrane region" description="Helical" evidence="1">
    <location>
        <begin position="125"/>
        <end position="147"/>
    </location>
</feature>
<dbReference type="EMBL" id="QUBR01000003">
    <property type="protein sequence ID" value="REK68995.1"/>
    <property type="molecule type" value="Genomic_DNA"/>
</dbReference>
<dbReference type="RefSeq" id="WP_119705916.1">
    <property type="nucleotide sequence ID" value="NZ_JBHSOI010000001.1"/>
</dbReference>
<gene>
    <name evidence="3" type="ORF">DX116_19270</name>
</gene>
<dbReference type="OrthoDB" id="3747943at2"/>
<evidence type="ECO:0000313" key="3">
    <source>
        <dbReference type="EMBL" id="REK68995.1"/>
    </source>
</evidence>
<dbReference type="InterPro" id="IPR032816">
    <property type="entry name" value="VTT_dom"/>
</dbReference>
<evidence type="ECO:0000256" key="1">
    <source>
        <dbReference type="SAM" id="Phobius"/>
    </source>
</evidence>
<sequence length="180" mass="19776">MGIDELGLIGAAIAVGLGAAVLPVFVNAEVYVVAIGATVNSRPFLALLIVIHVIATTIGKAFVFQLARKGTNKIRMVEPRPPRSAFTAWLRRVGRRLGRTRVMKRIRRLNDWLLTLLDRPYSGGLTAFLSSLTGIPPLAIVTILAGASKQPQWLFLTMVFTGRLIQFLAIAFLLHQVSWF</sequence>
<proteinExistence type="predicted"/>
<protein>
    <recommendedName>
        <fullName evidence="2">VTT domain-containing protein</fullName>
    </recommendedName>
</protein>
<dbReference type="AlphaFoldDB" id="A0A371NZ85"/>
<dbReference type="Pfam" id="PF09335">
    <property type="entry name" value="VTT_dom"/>
    <property type="match status" value="1"/>
</dbReference>
<evidence type="ECO:0000259" key="2">
    <source>
        <dbReference type="Pfam" id="PF09335"/>
    </source>
</evidence>
<accession>A0A371NZ85</accession>
<feature type="transmembrane region" description="Helical" evidence="1">
    <location>
        <begin position="153"/>
        <end position="174"/>
    </location>
</feature>
<name>A0A371NZ85_9ACTN</name>
<feature type="transmembrane region" description="Helical" evidence="1">
    <location>
        <begin position="44"/>
        <end position="67"/>
    </location>
</feature>
<feature type="domain" description="VTT" evidence="2">
    <location>
        <begin position="28"/>
        <end position="175"/>
    </location>
</feature>
<organism evidence="3 4">
    <name type="scientific">Aeromicrobium endophyticum</name>
    <dbReference type="NCBI Taxonomy" id="2292704"/>
    <lineage>
        <taxon>Bacteria</taxon>
        <taxon>Bacillati</taxon>
        <taxon>Actinomycetota</taxon>
        <taxon>Actinomycetes</taxon>
        <taxon>Propionibacteriales</taxon>
        <taxon>Nocardioidaceae</taxon>
        <taxon>Aeromicrobium</taxon>
    </lineage>
</organism>
<reference evidence="3 4" key="1">
    <citation type="submission" date="2018-08" db="EMBL/GenBank/DDBJ databases">
        <title>Aeromicrobium sp. M2KJ-4, whole genome shotgun sequence.</title>
        <authorList>
            <person name="Tuo L."/>
        </authorList>
    </citation>
    <scope>NUCLEOTIDE SEQUENCE [LARGE SCALE GENOMIC DNA]</scope>
    <source>
        <strain evidence="3 4">M2KJ-4</strain>
    </source>
</reference>
<keyword evidence="1" id="KW-0812">Transmembrane</keyword>
<evidence type="ECO:0000313" key="4">
    <source>
        <dbReference type="Proteomes" id="UP000265581"/>
    </source>
</evidence>
<keyword evidence="1" id="KW-0472">Membrane</keyword>
<keyword evidence="1" id="KW-1133">Transmembrane helix</keyword>
<dbReference type="Proteomes" id="UP000265581">
    <property type="component" value="Unassembled WGS sequence"/>
</dbReference>
<comment type="caution">
    <text evidence="3">The sequence shown here is derived from an EMBL/GenBank/DDBJ whole genome shotgun (WGS) entry which is preliminary data.</text>
</comment>
<keyword evidence="4" id="KW-1185">Reference proteome</keyword>